<keyword evidence="8" id="KW-0653">Protein transport</keyword>
<evidence type="ECO:0000313" key="12">
    <source>
        <dbReference type="EMBL" id="KAG6375976.1"/>
    </source>
</evidence>
<evidence type="ECO:0000256" key="8">
    <source>
        <dbReference type="ARBA" id="ARBA00022927"/>
    </source>
</evidence>
<dbReference type="InterPro" id="IPR013883">
    <property type="entry name" value="TF_Iwr1_dom"/>
</dbReference>
<gene>
    <name evidence="12" type="ORF">JVT61DRAFT_2854</name>
</gene>
<dbReference type="GO" id="GO:0005634">
    <property type="term" value="C:nucleus"/>
    <property type="evidence" value="ECO:0007669"/>
    <property type="project" value="UniProtKB-SubCell"/>
</dbReference>
<dbReference type="InterPro" id="IPR040218">
    <property type="entry name" value="SLC7A6OS"/>
</dbReference>
<comment type="function">
    <text evidence="1">Directs RNA polymerase II nuclear import.</text>
</comment>
<dbReference type="GO" id="GO:0032502">
    <property type="term" value="P:developmental process"/>
    <property type="evidence" value="ECO:0007669"/>
    <property type="project" value="TreeGrafter"/>
</dbReference>
<evidence type="ECO:0000256" key="6">
    <source>
        <dbReference type="ARBA" id="ARBA00022448"/>
    </source>
</evidence>
<dbReference type="OrthoDB" id="6255506at2759"/>
<dbReference type="Pfam" id="PF08574">
    <property type="entry name" value="Iwr1"/>
    <property type="match status" value="1"/>
</dbReference>
<evidence type="ECO:0000256" key="10">
    <source>
        <dbReference type="SAM" id="MobiDB-lite"/>
    </source>
</evidence>
<protein>
    <recommendedName>
        <fullName evidence="5">Probable RNA polymerase II nuclear localization protein SLC7A6OS</fullName>
    </recommendedName>
</protein>
<comment type="similarity">
    <text evidence="4">Belongs to the IWR1/SLC7A6OS family.</text>
</comment>
<feature type="compositionally biased region" description="Acidic residues" evidence="10">
    <location>
        <begin position="289"/>
        <end position="312"/>
    </location>
</feature>
<dbReference type="EMBL" id="JAGFBS010000013">
    <property type="protein sequence ID" value="KAG6375976.1"/>
    <property type="molecule type" value="Genomic_DNA"/>
</dbReference>
<keyword evidence="9" id="KW-0539">Nucleus</keyword>
<evidence type="ECO:0000256" key="7">
    <source>
        <dbReference type="ARBA" id="ARBA00022490"/>
    </source>
</evidence>
<dbReference type="GO" id="GO:0015031">
    <property type="term" value="P:protein transport"/>
    <property type="evidence" value="ECO:0007669"/>
    <property type="project" value="UniProtKB-KW"/>
</dbReference>
<accession>A0A8I3A8N5</accession>
<evidence type="ECO:0000256" key="3">
    <source>
        <dbReference type="ARBA" id="ARBA00004496"/>
    </source>
</evidence>
<sequence length="354" mass="40118">MALGIFRTLQCVKVESRSDLFSPPPALPVQLKEFISALPLAPRRRRQDGRTAHKAEAYGGTLGRARYAFGHTRYYATLVNQTWLTPQAVVESRFRRKKTRGGVDVFQFAQTVENGAWQDGALRQNLQSQLSRLAQDLNENAKVQPPPGRETRLVPRTDNVARRYAVKVTGDAEVPRRKRRPTSPPKVISSKDILRNDFRMYDAVLEDQGPSLPPMDPEMEKFLPMLQNYLTLQETTSASSVIPSSSFDAYASTRDDYVWDVFYRRPCSLSEWNSVAANYGMVTGLPPSAEDEELSDNSEAEEEDEADEDSNAEEYYKNDYPDEECSDSDDGFFNDATEDEDFVSDPADSDHDWR</sequence>
<keyword evidence="6" id="KW-0813">Transport</keyword>
<dbReference type="GO" id="GO:0005737">
    <property type="term" value="C:cytoplasm"/>
    <property type="evidence" value="ECO:0007669"/>
    <property type="project" value="UniProtKB-SubCell"/>
</dbReference>
<keyword evidence="13" id="KW-1185">Reference proteome</keyword>
<organism evidence="12 13">
    <name type="scientific">Boletus reticuloceps</name>
    <dbReference type="NCBI Taxonomy" id="495285"/>
    <lineage>
        <taxon>Eukaryota</taxon>
        <taxon>Fungi</taxon>
        <taxon>Dikarya</taxon>
        <taxon>Basidiomycota</taxon>
        <taxon>Agaricomycotina</taxon>
        <taxon>Agaricomycetes</taxon>
        <taxon>Agaricomycetidae</taxon>
        <taxon>Boletales</taxon>
        <taxon>Boletineae</taxon>
        <taxon>Boletaceae</taxon>
        <taxon>Boletoideae</taxon>
        <taxon>Boletus</taxon>
    </lineage>
</organism>
<dbReference type="PANTHER" id="PTHR31196">
    <property type="entry name" value="RNA POLYMERASE II NUCLEAR LOCALIZATION PROTEIN SLC7A6OS-RELATED"/>
    <property type="match status" value="1"/>
</dbReference>
<evidence type="ECO:0000259" key="11">
    <source>
        <dbReference type="Pfam" id="PF08574"/>
    </source>
</evidence>
<feature type="domain" description="Transcription factor Iwr1" evidence="11">
    <location>
        <begin position="255"/>
        <end position="324"/>
    </location>
</feature>
<comment type="subcellular location">
    <subcellularLocation>
        <location evidence="3">Cytoplasm</location>
    </subcellularLocation>
    <subcellularLocation>
        <location evidence="2">Nucleus</location>
    </subcellularLocation>
</comment>
<evidence type="ECO:0000256" key="4">
    <source>
        <dbReference type="ARBA" id="ARBA00010218"/>
    </source>
</evidence>
<evidence type="ECO:0000256" key="2">
    <source>
        <dbReference type="ARBA" id="ARBA00004123"/>
    </source>
</evidence>
<feature type="compositionally biased region" description="Acidic residues" evidence="10">
    <location>
        <begin position="321"/>
        <end position="343"/>
    </location>
</feature>
<feature type="region of interest" description="Disordered" evidence="10">
    <location>
        <begin position="283"/>
        <end position="354"/>
    </location>
</feature>
<dbReference type="AlphaFoldDB" id="A0A8I3A8N5"/>
<name>A0A8I3A8N5_9AGAM</name>
<dbReference type="Proteomes" id="UP000683000">
    <property type="component" value="Unassembled WGS sequence"/>
</dbReference>
<evidence type="ECO:0000313" key="13">
    <source>
        <dbReference type="Proteomes" id="UP000683000"/>
    </source>
</evidence>
<proteinExistence type="inferred from homology"/>
<keyword evidence="7" id="KW-0963">Cytoplasm</keyword>
<evidence type="ECO:0000256" key="9">
    <source>
        <dbReference type="ARBA" id="ARBA00023242"/>
    </source>
</evidence>
<evidence type="ECO:0000256" key="5">
    <source>
        <dbReference type="ARBA" id="ARBA00017036"/>
    </source>
</evidence>
<evidence type="ECO:0000256" key="1">
    <source>
        <dbReference type="ARBA" id="ARBA00003202"/>
    </source>
</evidence>
<comment type="caution">
    <text evidence="12">The sequence shown here is derived from an EMBL/GenBank/DDBJ whole genome shotgun (WGS) entry which is preliminary data.</text>
</comment>
<reference evidence="12" key="1">
    <citation type="submission" date="2021-03" db="EMBL/GenBank/DDBJ databases">
        <title>Evolutionary innovations through gain and loss of genes in the ectomycorrhizal Boletales.</title>
        <authorList>
            <person name="Wu G."/>
            <person name="Miyauchi S."/>
            <person name="Morin E."/>
            <person name="Yang Z.-L."/>
            <person name="Xu J."/>
            <person name="Martin F.M."/>
        </authorList>
    </citation>
    <scope>NUCLEOTIDE SEQUENCE</scope>
    <source>
        <strain evidence="12">BR01</strain>
    </source>
</reference>
<dbReference type="PANTHER" id="PTHR31196:SF2">
    <property type="entry name" value="RNA POLYMERASE II NUCLEAR LOCALIZATION PROTEIN SLC7A6OS-RELATED"/>
    <property type="match status" value="1"/>
</dbReference>